<evidence type="ECO:0000313" key="1">
    <source>
        <dbReference type="EMBL" id="CCE55165.1"/>
    </source>
</evidence>
<evidence type="ECO:0008006" key="3">
    <source>
        <dbReference type="Google" id="ProtNLM"/>
    </source>
</evidence>
<evidence type="ECO:0000313" key="2">
    <source>
        <dbReference type="Proteomes" id="UP000004840"/>
    </source>
</evidence>
<protein>
    <recommendedName>
        <fullName evidence="3">Porin</fullName>
    </recommendedName>
</protein>
<dbReference type="RefSeq" id="WP_006822641.1">
    <property type="nucleotide sequence ID" value="NZ_CAFW01000078.1"/>
</dbReference>
<reference evidence="1 2" key="1">
    <citation type="journal article" date="2012" name="J. Bacteriol.">
        <title>Genome Sequence of Corynebacterium casei UCMA 3821, Isolated from a Smear-Ripened Cheese.</title>
        <authorList>
            <person name="Monnet C."/>
            <person name="Loux V."/>
            <person name="Bento P."/>
            <person name="Gibrat J.F."/>
            <person name="Straub C."/>
            <person name="Bonnarme P."/>
            <person name="Landaud S."/>
            <person name="Irlinger F."/>
        </authorList>
    </citation>
    <scope>NUCLEOTIDE SEQUENCE [LARGE SCALE GENOMIC DNA]</scope>
    <source>
        <strain evidence="1 2">UCMA 3821</strain>
    </source>
</reference>
<organism evidence="1 2">
    <name type="scientific">Corynebacterium casei UCMA 3821</name>
    <dbReference type="NCBI Taxonomy" id="1110505"/>
    <lineage>
        <taxon>Bacteria</taxon>
        <taxon>Bacillati</taxon>
        <taxon>Actinomycetota</taxon>
        <taxon>Actinomycetes</taxon>
        <taxon>Mycobacteriales</taxon>
        <taxon>Corynebacteriaceae</taxon>
        <taxon>Corynebacterium</taxon>
    </lineage>
</organism>
<name>G7HYA0_9CORY</name>
<gene>
    <name evidence="1" type="ORF">CCAS_08280</name>
</gene>
<sequence>MDLSFVQEQLDTFATFAGAIGDFLQKPAQILGNVFGWFGDGFGKENNTIDGDWEVTKDAFGSSEGSK</sequence>
<dbReference type="EMBL" id="CAFW01000078">
    <property type="protein sequence ID" value="CCE55165.1"/>
    <property type="molecule type" value="Genomic_DNA"/>
</dbReference>
<dbReference type="AlphaFoldDB" id="G7HYA0"/>
<dbReference type="NCBIfam" id="NF033938">
    <property type="entry name" value="porH_2"/>
    <property type="match status" value="1"/>
</dbReference>
<accession>G7HYA0</accession>
<dbReference type="Proteomes" id="UP000004840">
    <property type="component" value="Unassembled WGS sequence"/>
</dbReference>
<proteinExistence type="predicted"/>